<name>A0A1M6DFC3_9CLOT</name>
<evidence type="ECO:0000256" key="12">
    <source>
        <dbReference type="ARBA" id="ARBA00023012"/>
    </source>
</evidence>
<evidence type="ECO:0000256" key="7">
    <source>
        <dbReference type="ARBA" id="ARBA00022692"/>
    </source>
</evidence>
<dbReference type="CDD" id="cd00075">
    <property type="entry name" value="HATPase"/>
    <property type="match status" value="1"/>
</dbReference>
<dbReference type="GO" id="GO:0005524">
    <property type="term" value="F:ATP binding"/>
    <property type="evidence" value="ECO:0007669"/>
    <property type="project" value="UniProtKB-KW"/>
</dbReference>
<keyword evidence="13 14" id="KW-0472">Membrane</keyword>
<dbReference type="AlphaFoldDB" id="A0A1M6DFC3"/>
<dbReference type="STRING" id="1121298.SAMN05444401_1451"/>
<comment type="subcellular location">
    <subcellularLocation>
        <location evidence="2">Cell membrane</location>
        <topology evidence="2">Multi-pass membrane protein</topology>
    </subcellularLocation>
</comment>
<evidence type="ECO:0000259" key="15">
    <source>
        <dbReference type="PROSITE" id="PS50109"/>
    </source>
</evidence>
<dbReference type="InterPro" id="IPR003661">
    <property type="entry name" value="HisK_dim/P_dom"/>
</dbReference>
<feature type="domain" description="HAMP" evidence="16">
    <location>
        <begin position="189"/>
        <end position="242"/>
    </location>
</feature>
<dbReference type="SMART" id="SM00304">
    <property type="entry name" value="HAMP"/>
    <property type="match status" value="1"/>
</dbReference>
<proteinExistence type="predicted"/>
<dbReference type="InterPro" id="IPR003660">
    <property type="entry name" value="HAMP_dom"/>
</dbReference>
<evidence type="ECO:0000256" key="6">
    <source>
        <dbReference type="ARBA" id="ARBA00022679"/>
    </source>
</evidence>
<evidence type="ECO:0000259" key="16">
    <source>
        <dbReference type="PROSITE" id="PS50885"/>
    </source>
</evidence>
<keyword evidence="8" id="KW-0547">Nucleotide-binding</keyword>
<evidence type="ECO:0000256" key="9">
    <source>
        <dbReference type="ARBA" id="ARBA00022777"/>
    </source>
</evidence>
<evidence type="ECO:0000256" key="11">
    <source>
        <dbReference type="ARBA" id="ARBA00022989"/>
    </source>
</evidence>
<dbReference type="EMBL" id="FQZO01000001">
    <property type="protein sequence ID" value="SHI71946.1"/>
    <property type="molecule type" value="Genomic_DNA"/>
</dbReference>
<evidence type="ECO:0000313" key="17">
    <source>
        <dbReference type="EMBL" id="SHI71946.1"/>
    </source>
</evidence>
<dbReference type="PROSITE" id="PS50885">
    <property type="entry name" value="HAMP"/>
    <property type="match status" value="1"/>
</dbReference>
<feature type="domain" description="Histidine kinase" evidence="15">
    <location>
        <begin position="250"/>
        <end position="464"/>
    </location>
</feature>
<keyword evidence="18" id="KW-1185">Reference proteome</keyword>
<dbReference type="InterPro" id="IPR004358">
    <property type="entry name" value="Sig_transdc_His_kin-like_C"/>
</dbReference>
<reference evidence="17 18" key="1">
    <citation type="submission" date="2016-11" db="EMBL/GenBank/DDBJ databases">
        <authorList>
            <person name="Jaros S."/>
            <person name="Januszkiewicz K."/>
            <person name="Wedrychowicz H."/>
        </authorList>
    </citation>
    <scope>NUCLEOTIDE SEQUENCE [LARGE SCALE GENOMIC DNA]</scope>
    <source>
        <strain evidence="17 18">DSM 21864</strain>
    </source>
</reference>
<dbReference type="InterPro" id="IPR036097">
    <property type="entry name" value="HisK_dim/P_sf"/>
</dbReference>
<keyword evidence="6" id="KW-0808">Transferase</keyword>
<gene>
    <name evidence="17" type="ORF">SAMN05444401_1451</name>
</gene>
<protein>
    <recommendedName>
        <fullName evidence="3">histidine kinase</fullName>
        <ecNumber evidence="3">2.7.13.3</ecNumber>
    </recommendedName>
</protein>
<dbReference type="SUPFAM" id="SSF47384">
    <property type="entry name" value="Homodimeric domain of signal transducing histidine kinase"/>
    <property type="match status" value="1"/>
</dbReference>
<evidence type="ECO:0000256" key="5">
    <source>
        <dbReference type="ARBA" id="ARBA00022553"/>
    </source>
</evidence>
<evidence type="ECO:0000256" key="10">
    <source>
        <dbReference type="ARBA" id="ARBA00022840"/>
    </source>
</evidence>
<dbReference type="Pfam" id="PF02518">
    <property type="entry name" value="HATPase_c"/>
    <property type="match status" value="1"/>
</dbReference>
<dbReference type="Gene3D" id="1.10.287.130">
    <property type="match status" value="1"/>
</dbReference>
<feature type="transmembrane region" description="Helical" evidence="14">
    <location>
        <begin position="140"/>
        <end position="162"/>
    </location>
</feature>
<dbReference type="SMART" id="SM00388">
    <property type="entry name" value="HisKA"/>
    <property type="match status" value="1"/>
</dbReference>
<dbReference type="Pfam" id="PF00672">
    <property type="entry name" value="HAMP"/>
    <property type="match status" value="1"/>
</dbReference>
<dbReference type="PROSITE" id="PS50109">
    <property type="entry name" value="HIS_KIN"/>
    <property type="match status" value="1"/>
</dbReference>
<keyword evidence="4" id="KW-1003">Cell membrane</keyword>
<dbReference type="Gene3D" id="6.10.340.10">
    <property type="match status" value="1"/>
</dbReference>
<dbReference type="EC" id="2.7.13.3" evidence="3"/>
<dbReference type="FunFam" id="3.30.565.10:FF:000006">
    <property type="entry name" value="Sensor histidine kinase WalK"/>
    <property type="match status" value="1"/>
</dbReference>
<evidence type="ECO:0000313" key="18">
    <source>
        <dbReference type="Proteomes" id="UP000184080"/>
    </source>
</evidence>
<evidence type="ECO:0000256" key="8">
    <source>
        <dbReference type="ARBA" id="ARBA00022741"/>
    </source>
</evidence>
<dbReference type="CDD" id="cd00082">
    <property type="entry name" value="HisKA"/>
    <property type="match status" value="1"/>
</dbReference>
<keyword evidence="7 14" id="KW-0812">Transmembrane</keyword>
<dbReference type="SUPFAM" id="SSF55874">
    <property type="entry name" value="ATPase domain of HSP90 chaperone/DNA topoisomerase II/histidine kinase"/>
    <property type="match status" value="1"/>
</dbReference>
<dbReference type="InterPro" id="IPR036890">
    <property type="entry name" value="HATPase_C_sf"/>
</dbReference>
<accession>A0A1M6DFC3</accession>
<evidence type="ECO:0000256" key="3">
    <source>
        <dbReference type="ARBA" id="ARBA00012438"/>
    </source>
</evidence>
<organism evidence="17 18">
    <name type="scientific">Clostridium amylolyticum</name>
    <dbReference type="NCBI Taxonomy" id="1121298"/>
    <lineage>
        <taxon>Bacteria</taxon>
        <taxon>Bacillati</taxon>
        <taxon>Bacillota</taxon>
        <taxon>Clostridia</taxon>
        <taxon>Eubacteriales</taxon>
        <taxon>Clostridiaceae</taxon>
        <taxon>Clostridium</taxon>
    </lineage>
</organism>
<dbReference type="PRINTS" id="PR00344">
    <property type="entry name" value="BCTRLSENSOR"/>
</dbReference>
<dbReference type="OrthoDB" id="9813151at2"/>
<keyword evidence="9 17" id="KW-0418">Kinase</keyword>
<dbReference type="Gene3D" id="3.30.565.10">
    <property type="entry name" value="Histidine kinase-like ATPase, C-terminal domain"/>
    <property type="match status" value="1"/>
</dbReference>
<dbReference type="InterPro" id="IPR003594">
    <property type="entry name" value="HATPase_dom"/>
</dbReference>
<dbReference type="GO" id="GO:0000155">
    <property type="term" value="F:phosphorelay sensor kinase activity"/>
    <property type="evidence" value="ECO:0007669"/>
    <property type="project" value="InterPro"/>
</dbReference>
<dbReference type="RefSeq" id="WP_073004987.1">
    <property type="nucleotide sequence ID" value="NZ_FQZO01000001.1"/>
</dbReference>
<dbReference type="GO" id="GO:0005886">
    <property type="term" value="C:plasma membrane"/>
    <property type="evidence" value="ECO:0007669"/>
    <property type="project" value="UniProtKB-SubCell"/>
</dbReference>
<dbReference type="Pfam" id="PF00512">
    <property type="entry name" value="HisKA"/>
    <property type="match status" value="1"/>
</dbReference>
<evidence type="ECO:0000256" key="14">
    <source>
        <dbReference type="SAM" id="Phobius"/>
    </source>
</evidence>
<keyword evidence="5" id="KW-0597">Phosphoprotein</keyword>
<dbReference type="CDD" id="cd06225">
    <property type="entry name" value="HAMP"/>
    <property type="match status" value="1"/>
</dbReference>
<dbReference type="PANTHER" id="PTHR45528">
    <property type="entry name" value="SENSOR HISTIDINE KINASE CPXA"/>
    <property type="match status" value="1"/>
</dbReference>
<dbReference type="InterPro" id="IPR005467">
    <property type="entry name" value="His_kinase_dom"/>
</dbReference>
<keyword evidence="11 14" id="KW-1133">Transmembrane helix</keyword>
<feature type="transmembrane region" description="Helical" evidence="14">
    <location>
        <begin position="9"/>
        <end position="32"/>
    </location>
</feature>
<comment type="catalytic activity">
    <reaction evidence="1">
        <text>ATP + protein L-histidine = ADP + protein N-phospho-L-histidine.</text>
        <dbReference type="EC" id="2.7.13.3"/>
    </reaction>
</comment>
<sequence>MKISLKRKLIFSFIVVILSSTIISGIISNYFINKKFNDYLISEQDTKIQNIISILQDSIKVNNDIRYFNKDEITRYAENQELYIEIKDLAKNTIYSSGNSHFTRRDNMRRMMNSMGKNSPMMDAKKYIEKEYPLKYNNSVIGYATIGYYSTSYFSLASINFLSTLNNSLIISTLIALLLGLVVSIIISKELSKPLVNITAATNKMRQGNLEIRLEEKGNTREISDLSKSVNYLADTLKNQEMLRKRLTSDMAHELRTPLTTLKTHVEAFMDGVWEVNSDRLQIFYEEIERLNSMVDDLYKLSKLEELNVNLNLSKLDISQELRKIVETYTPIYEKDGHLLLADIEDNIDILVDKDKFKQIIYNLLSNALKYLNSHGKVELSLHREDENLSIIIKDNGIGISKEDLPFIFERFFRSDVSRNKSTGGSGIGLTITKSFVEAHGGKISVSSLLGEGTCFKIILPIRN</sequence>
<keyword evidence="10" id="KW-0067">ATP-binding</keyword>
<evidence type="ECO:0000256" key="4">
    <source>
        <dbReference type="ARBA" id="ARBA00022475"/>
    </source>
</evidence>
<evidence type="ECO:0000256" key="1">
    <source>
        <dbReference type="ARBA" id="ARBA00000085"/>
    </source>
</evidence>
<dbReference type="InterPro" id="IPR050398">
    <property type="entry name" value="HssS/ArlS-like"/>
</dbReference>
<dbReference type="PANTHER" id="PTHR45528:SF1">
    <property type="entry name" value="SENSOR HISTIDINE KINASE CPXA"/>
    <property type="match status" value="1"/>
</dbReference>
<dbReference type="SUPFAM" id="SSF158472">
    <property type="entry name" value="HAMP domain-like"/>
    <property type="match status" value="1"/>
</dbReference>
<dbReference type="SMART" id="SM00387">
    <property type="entry name" value="HATPase_c"/>
    <property type="match status" value="1"/>
</dbReference>
<evidence type="ECO:0000256" key="2">
    <source>
        <dbReference type="ARBA" id="ARBA00004651"/>
    </source>
</evidence>
<dbReference type="Proteomes" id="UP000184080">
    <property type="component" value="Unassembled WGS sequence"/>
</dbReference>
<feature type="transmembrane region" description="Helical" evidence="14">
    <location>
        <begin position="169"/>
        <end position="187"/>
    </location>
</feature>
<evidence type="ECO:0000256" key="13">
    <source>
        <dbReference type="ARBA" id="ARBA00023136"/>
    </source>
</evidence>
<keyword evidence="12" id="KW-0902">Two-component regulatory system</keyword>